<reference evidence="7" key="1">
    <citation type="submission" date="2019-02" db="EMBL/GenBank/DDBJ databases">
        <title>A novel Candidatus Liberibacter species associated with the New Zealand native fuchsia psyllid, Ctenarytaina fuchsiae.</title>
        <authorList>
            <person name="Thompson S.M."/>
            <person name="Jorgensen N."/>
            <person name="David C."/>
            <person name="Bulman S.R."/>
            <person name="Smith G.R."/>
        </authorList>
    </citation>
    <scope>NUCLEOTIDE SEQUENCE</scope>
    <source>
        <strain evidence="7">Oxford</strain>
    </source>
</reference>
<dbReference type="GO" id="GO:0042597">
    <property type="term" value="C:periplasmic space"/>
    <property type="evidence" value="ECO:0007669"/>
    <property type="project" value="UniProtKB-SubCell"/>
</dbReference>
<dbReference type="SUPFAM" id="SSF69304">
    <property type="entry name" value="Tricorn protease N-terminal domain"/>
    <property type="match status" value="1"/>
</dbReference>
<comment type="similarity">
    <text evidence="2">Belongs to the TolB family.</text>
</comment>
<feature type="domain" description="TolB N-terminal" evidence="6">
    <location>
        <begin position="26"/>
        <end position="126"/>
    </location>
</feature>
<organism evidence="7 8">
    <name type="scientific">Candidatus Liberibacter ctenarytainae</name>
    <dbReference type="NCBI Taxonomy" id="2020335"/>
    <lineage>
        <taxon>Bacteria</taxon>
        <taxon>Pseudomonadati</taxon>
        <taxon>Pseudomonadota</taxon>
        <taxon>Alphaproteobacteria</taxon>
        <taxon>Hyphomicrobiales</taxon>
        <taxon>Rhizobiaceae</taxon>
        <taxon>Liberibacter</taxon>
    </lineage>
</organism>
<comment type="subcellular location">
    <subcellularLocation>
        <location evidence="1">Periplasm</location>
    </subcellularLocation>
</comment>
<dbReference type="EMBL" id="SEOL01000007">
    <property type="protein sequence ID" value="MBL0849226.1"/>
    <property type="molecule type" value="Genomic_DNA"/>
</dbReference>
<evidence type="ECO:0000256" key="4">
    <source>
        <dbReference type="ARBA" id="ARBA00022764"/>
    </source>
</evidence>
<dbReference type="SUPFAM" id="SSF52964">
    <property type="entry name" value="TolB, N-terminal domain"/>
    <property type="match status" value="1"/>
</dbReference>
<feature type="chain" id="PRO_5037138407" evidence="5">
    <location>
        <begin position="23"/>
        <end position="435"/>
    </location>
</feature>
<dbReference type="AlphaFoldDB" id="A0A937AKQ4"/>
<dbReference type="Pfam" id="PF07676">
    <property type="entry name" value="PD40"/>
    <property type="match status" value="2"/>
</dbReference>
<sequence>MKINISLLLILIGGFCALPAQALVKVDTNDPEYSPISIAITNFASLDALGSKVSGVIARDLQNSDVFSQIPQSSFGKQITPPESVPRFEDWESIGSKALVMGRVVKEGRNRLRTEYRLWDIKGRRQISGKKFFAIPEDWRRIAHIISDEIHQSVTGEKGYFNTRILFVSEAIIAGVKKRSLCVIDQDGFNIRFLAPYSDQIIMSPRFSPNQQKIVYESYDNEGLLKVYLMNAMVEKEPKRVGNFRGIVFSPRFSPKGNRVVVSVQKEQAVDIYEVDVYSNEAKRLTNTLSVNVSASYSPDSSRIIFESDRGGNHQLYVMKSDGSGQQRISRDQEASYFDPSWSPKGDLVVFSKVSKGEFSIGIMNSDGSKERILVTDSHLQSPMWSPNGRFVMFLLKKAGDIGSKIYSIDLNGRNKRLINTPAYASGPQWLETLD</sequence>
<dbReference type="Gene3D" id="3.40.50.10070">
    <property type="entry name" value="TolB, N-terminal domain"/>
    <property type="match status" value="1"/>
</dbReference>
<name>A0A937AKQ4_9HYPH</name>
<evidence type="ECO:0000256" key="3">
    <source>
        <dbReference type="ARBA" id="ARBA00022729"/>
    </source>
</evidence>
<dbReference type="GO" id="GO:0017038">
    <property type="term" value="P:protein import"/>
    <property type="evidence" value="ECO:0007669"/>
    <property type="project" value="InterPro"/>
</dbReference>
<keyword evidence="3 5" id="KW-0732">Signal</keyword>
<gene>
    <name evidence="7" type="primary">tolB</name>
    <name evidence="7" type="ORF">EU981_04030</name>
</gene>
<evidence type="ECO:0000259" key="6">
    <source>
        <dbReference type="Pfam" id="PF04052"/>
    </source>
</evidence>
<feature type="signal peptide" evidence="5">
    <location>
        <begin position="1"/>
        <end position="22"/>
    </location>
</feature>
<dbReference type="InterPro" id="IPR014167">
    <property type="entry name" value="Tol-Pal_TolB"/>
</dbReference>
<keyword evidence="4" id="KW-0574">Periplasm</keyword>
<dbReference type="PANTHER" id="PTHR36842">
    <property type="entry name" value="PROTEIN TOLB HOMOLOG"/>
    <property type="match status" value="1"/>
</dbReference>
<accession>A0A937AKQ4</accession>
<dbReference type="InterPro" id="IPR011659">
    <property type="entry name" value="WD40"/>
</dbReference>
<protein>
    <submittedName>
        <fullName evidence="7">Tol-Pal system protein TolB</fullName>
    </submittedName>
</protein>
<dbReference type="PANTHER" id="PTHR36842:SF1">
    <property type="entry name" value="PROTEIN TOLB"/>
    <property type="match status" value="1"/>
</dbReference>
<dbReference type="Pfam" id="PF04052">
    <property type="entry name" value="TolB_N"/>
    <property type="match status" value="1"/>
</dbReference>
<dbReference type="Proteomes" id="UP000736856">
    <property type="component" value="Unassembled WGS sequence"/>
</dbReference>
<proteinExistence type="inferred from homology"/>
<dbReference type="NCBIfam" id="TIGR02800">
    <property type="entry name" value="propeller_TolB"/>
    <property type="match status" value="1"/>
</dbReference>
<evidence type="ECO:0000256" key="1">
    <source>
        <dbReference type="ARBA" id="ARBA00004418"/>
    </source>
</evidence>
<evidence type="ECO:0000313" key="8">
    <source>
        <dbReference type="Proteomes" id="UP000736856"/>
    </source>
</evidence>
<dbReference type="InterPro" id="IPR007195">
    <property type="entry name" value="TolB_N"/>
</dbReference>
<dbReference type="Gene3D" id="2.120.10.30">
    <property type="entry name" value="TolB, C-terminal domain"/>
    <property type="match status" value="1"/>
</dbReference>
<evidence type="ECO:0000256" key="5">
    <source>
        <dbReference type="SAM" id="SignalP"/>
    </source>
</evidence>
<evidence type="ECO:0000256" key="2">
    <source>
        <dbReference type="ARBA" id="ARBA00009820"/>
    </source>
</evidence>
<comment type="caution">
    <text evidence="7">The sequence shown here is derived from an EMBL/GenBank/DDBJ whole genome shotgun (WGS) entry which is preliminary data.</text>
</comment>
<evidence type="ECO:0000313" key="7">
    <source>
        <dbReference type="EMBL" id="MBL0849226.1"/>
    </source>
</evidence>
<dbReference type="InterPro" id="IPR011042">
    <property type="entry name" value="6-blade_b-propeller_TolB-like"/>
</dbReference>